<evidence type="ECO:0000313" key="5">
    <source>
        <dbReference type="Proteomes" id="UP001432027"/>
    </source>
</evidence>
<dbReference type="PANTHER" id="PTHR23208:SF36">
    <property type="entry name" value="LYSOZYME-RELATED"/>
    <property type="match status" value="1"/>
</dbReference>
<dbReference type="InterPro" id="IPR017853">
    <property type="entry name" value="GH"/>
</dbReference>
<dbReference type="Proteomes" id="UP001432027">
    <property type="component" value="Unassembled WGS sequence"/>
</dbReference>
<evidence type="ECO:0000256" key="3">
    <source>
        <dbReference type="SAM" id="SignalP"/>
    </source>
</evidence>
<organism evidence="4 5">
    <name type="scientific">Pristionchus entomophagus</name>
    <dbReference type="NCBI Taxonomy" id="358040"/>
    <lineage>
        <taxon>Eukaryota</taxon>
        <taxon>Metazoa</taxon>
        <taxon>Ecdysozoa</taxon>
        <taxon>Nematoda</taxon>
        <taxon>Chromadorea</taxon>
        <taxon>Rhabditida</taxon>
        <taxon>Rhabditina</taxon>
        <taxon>Diplogasteromorpha</taxon>
        <taxon>Diplogasteroidea</taxon>
        <taxon>Neodiplogasteridae</taxon>
        <taxon>Pristionchus</taxon>
    </lineage>
</organism>
<dbReference type="Gene3D" id="3.20.20.80">
    <property type="entry name" value="Glycosidases"/>
    <property type="match status" value="1"/>
</dbReference>
<accession>A0AAV5SEK0</accession>
<proteinExistence type="inferred from homology"/>
<feature type="chain" id="PRO_5043450621" description="Glycoside hydrolase" evidence="3">
    <location>
        <begin position="19"/>
        <end position="227"/>
    </location>
</feature>
<keyword evidence="5" id="KW-1185">Reference proteome</keyword>
<dbReference type="GO" id="GO:0045087">
    <property type="term" value="P:innate immune response"/>
    <property type="evidence" value="ECO:0007669"/>
    <property type="project" value="TreeGrafter"/>
</dbReference>
<dbReference type="GO" id="GO:0003796">
    <property type="term" value="F:lysozyme activity"/>
    <property type="evidence" value="ECO:0007669"/>
    <property type="project" value="InterPro"/>
</dbReference>
<comment type="similarity">
    <text evidence="1">Belongs to the glycosyl hydrolase 25 family.</text>
</comment>
<dbReference type="GO" id="GO:0009253">
    <property type="term" value="P:peptidoglycan catabolic process"/>
    <property type="evidence" value="ECO:0007669"/>
    <property type="project" value="InterPro"/>
</dbReference>
<dbReference type="GO" id="GO:0007165">
    <property type="term" value="P:signal transduction"/>
    <property type="evidence" value="ECO:0007669"/>
    <property type="project" value="TreeGrafter"/>
</dbReference>
<dbReference type="EMBL" id="BTSX01000001">
    <property type="protein sequence ID" value="GMS78459.1"/>
    <property type="molecule type" value="Genomic_DNA"/>
</dbReference>
<evidence type="ECO:0000313" key="4">
    <source>
        <dbReference type="EMBL" id="GMS78459.1"/>
    </source>
</evidence>
<keyword evidence="2 3" id="KW-0732">Signal</keyword>
<dbReference type="PANTHER" id="PTHR23208">
    <property type="entry name" value="LYSOZYME PROTEIN"/>
    <property type="match status" value="1"/>
</dbReference>
<protein>
    <recommendedName>
        <fullName evidence="6">Glycoside hydrolase</fullName>
    </recommendedName>
</protein>
<evidence type="ECO:0000256" key="2">
    <source>
        <dbReference type="ARBA" id="ARBA00022729"/>
    </source>
</evidence>
<dbReference type="GO" id="GO:0016998">
    <property type="term" value="P:cell wall macromolecule catabolic process"/>
    <property type="evidence" value="ECO:0007669"/>
    <property type="project" value="InterPro"/>
</dbReference>
<gene>
    <name evidence="4" type="ORF">PENTCL1PPCAC_635</name>
</gene>
<dbReference type="InterPro" id="IPR002053">
    <property type="entry name" value="Glyco_hydro_25"/>
</dbReference>
<reference evidence="4" key="1">
    <citation type="submission" date="2023-10" db="EMBL/GenBank/DDBJ databases">
        <title>Genome assembly of Pristionchus species.</title>
        <authorList>
            <person name="Yoshida K."/>
            <person name="Sommer R.J."/>
        </authorList>
    </citation>
    <scope>NUCLEOTIDE SEQUENCE</scope>
    <source>
        <strain evidence="4">RS0144</strain>
    </source>
</reference>
<comment type="caution">
    <text evidence="4">The sequence shown here is derived from an EMBL/GenBank/DDBJ whole genome shotgun (WGS) entry which is preliminary data.</text>
</comment>
<feature type="signal peptide" evidence="3">
    <location>
        <begin position="1"/>
        <end position="18"/>
    </location>
</feature>
<name>A0AAV5SEK0_9BILA</name>
<dbReference type="PROSITE" id="PS51904">
    <property type="entry name" value="GLYCOSYL_HYDROL_F25_2"/>
    <property type="match status" value="1"/>
</dbReference>
<sequence length="227" mass="25164">MHPSVLVFLALGVTLTSAGTGLDAISPISTSGFQCMANMGYVFYIGRVGQSNGGIDQTGIQNIKNAWNGGFGNVDAYLFPCHSSSCPSARQQVINTVNALRNGGAYFGMLWLDVEIYNWPSDQWSNQQFILDMANQCRDMGVSVGIYTNNNNWQNIVGINWNGVAQYPLWWANYNGQQNYNGFVPFGGWTWPSIRQYKGDVWGDCNVGNVDMNWYPDGVGAPHQKYK</sequence>
<dbReference type="CDD" id="cd06416">
    <property type="entry name" value="GH25_Lys1-like"/>
    <property type="match status" value="1"/>
</dbReference>
<dbReference type="InterPro" id="IPR051595">
    <property type="entry name" value="GH25_Enzymes"/>
</dbReference>
<dbReference type="AlphaFoldDB" id="A0AAV5SEK0"/>
<dbReference type="FunFam" id="3.20.20.80:FF:000134">
    <property type="entry name" value="Glycoside hydrolase"/>
    <property type="match status" value="1"/>
</dbReference>
<dbReference type="SUPFAM" id="SSF51445">
    <property type="entry name" value="(Trans)glycosidases"/>
    <property type="match status" value="1"/>
</dbReference>
<evidence type="ECO:0008006" key="6">
    <source>
        <dbReference type="Google" id="ProtNLM"/>
    </source>
</evidence>
<evidence type="ECO:0000256" key="1">
    <source>
        <dbReference type="ARBA" id="ARBA00010646"/>
    </source>
</evidence>